<evidence type="ECO:0000256" key="12">
    <source>
        <dbReference type="ARBA" id="ARBA00023157"/>
    </source>
</evidence>
<gene>
    <name evidence="16" type="ORF">FCL38_27290</name>
    <name evidence="15" type="ORF">FHS02_004219</name>
</gene>
<comment type="subcellular location">
    <subcellularLocation>
        <location evidence="2">Endoplasmic reticulum membrane</location>
        <topology evidence="2">Single-pass type II membrane protein</topology>
    </subcellularLocation>
    <subcellularLocation>
        <location evidence="1">Golgi apparatus membrane</location>
        <topology evidence="1">Single-pass type II membrane protein</topology>
    </subcellularLocation>
</comment>
<keyword evidence="12" id="KW-1015">Disulfide bond</keyword>
<dbReference type="GO" id="GO:0030158">
    <property type="term" value="F:protein xylosyltransferase activity"/>
    <property type="evidence" value="ECO:0007669"/>
    <property type="project" value="InterPro"/>
</dbReference>
<evidence type="ECO:0000256" key="4">
    <source>
        <dbReference type="ARBA" id="ARBA00022679"/>
    </source>
</evidence>
<keyword evidence="5" id="KW-0812">Transmembrane</keyword>
<dbReference type="RefSeq" id="WP_137316499.1">
    <property type="nucleotide sequence ID" value="NZ_CP040017.1"/>
</dbReference>
<dbReference type="Pfam" id="PF02485">
    <property type="entry name" value="Branch"/>
    <property type="match status" value="1"/>
</dbReference>
<evidence type="ECO:0000313" key="18">
    <source>
        <dbReference type="Proteomes" id="UP000584325"/>
    </source>
</evidence>
<evidence type="ECO:0000256" key="11">
    <source>
        <dbReference type="ARBA" id="ARBA00023136"/>
    </source>
</evidence>
<evidence type="ECO:0000256" key="9">
    <source>
        <dbReference type="ARBA" id="ARBA00022989"/>
    </source>
</evidence>
<evidence type="ECO:0000256" key="6">
    <source>
        <dbReference type="ARBA" id="ARBA00022723"/>
    </source>
</evidence>
<evidence type="ECO:0000256" key="13">
    <source>
        <dbReference type="ARBA" id="ARBA00023180"/>
    </source>
</evidence>
<reference evidence="15 18" key="2">
    <citation type="submission" date="2020-08" db="EMBL/GenBank/DDBJ databases">
        <title>Genomic Encyclopedia of Type Strains, Phase III (KMG-III): the genomes of soil and plant-associated and newly described type strains.</title>
        <authorList>
            <person name="Whitman W."/>
        </authorList>
    </citation>
    <scope>NUCLEOTIDE SEQUENCE [LARGE SCALE GENOMIC DNA]</scope>
    <source>
        <strain evidence="15 18">CECT 7753</strain>
    </source>
</reference>
<dbReference type="GO" id="GO:0046872">
    <property type="term" value="F:metal ion binding"/>
    <property type="evidence" value="ECO:0007669"/>
    <property type="project" value="UniProtKB-KW"/>
</dbReference>
<dbReference type="AlphaFoldDB" id="A0A4P8HYG5"/>
<dbReference type="Proteomes" id="UP000584325">
    <property type="component" value="Unassembled WGS sequence"/>
</dbReference>
<keyword evidence="13" id="KW-0325">Glycoprotein</keyword>
<accession>A0A4P8HYG5</accession>
<dbReference type="GO" id="GO:0016020">
    <property type="term" value="C:membrane"/>
    <property type="evidence" value="ECO:0007669"/>
    <property type="project" value="InterPro"/>
</dbReference>
<keyword evidence="6" id="KW-0479">Metal-binding</keyword>
<keyword evidence="17" id="KW-1185">Reference proteome</keyword>
<evidence type="ECO:0000256" key="8">
    <source>
        <dbReference type="ARBA" id="ARBA00022968"/>
    </source>
</evidence>
<dbReference type="InterPro" id="IPR043538">
    <property type="entry name" value="XYLT"/>
</dbReference>
<sequence>MRIAYLILAHDQPDMFGRLVRAVHAQDVAIYAHIDAKFDRAPFAGACAGVAVDFAPDPVKVNWGGFSQVSAMLKLLEQAVRAGHHDYYIFLSGRDFPLHSHGHLLDVLQRHPGRSYMNFYALADGTAQVEKIRNFASYDLYARLPTRFLQRAAAVAVNRISARLPDRRFIDGMQAYRGSTSWCISQDIARHIVEFTHDPRNGRFVDFFRSVSCCDEIYFQTIVLNSPYAATLNLYDVDGQRRPGELKNENKASLHYIDWSPEREDPAVLVDRDFEPLYASGKLFARKFDAQRSASLLDKIDAVRAGQERAARQGMPVS</sequence>
<keyword evidence="7" id="KW-0256">Endoplasmic reticulum</keyword>
<evidence type="ECO:0000313" key="16">
    <source>
        <dbReference type="EMBL" id="QCP13720.1"/>
    </source>
</evidence>
<name>A0A4P8HYG5_9BURK</name>
<dbReference type="PANTHER" id="PTHR46025:SF3">
    <property type="entry name" value="XYLOSYLTRANSFERASE OXT"/>
    <property type="match status" value="1"/>
</dbReference>
<evidence type="ECO:0000256" key="3">
    <source>
        <dbReference type="ARBA" id="ARBA00022676"/>
    </source>
</evidence>
<keyword evidence="10" id="KW-0333">Golgi apparatus</keyword>
<evidence type="ECO:0000256" key="14">
    <source>
        <dbReference type="ARBA" id="ARBA00042865"/>
    </source>
</evidence>
<evidence type="ECO:0000313" key="17">
    <source>
        <dbReference type="Proteomes" id="UP000298763"/>
    </source>
</evidence>
<reference evidence="16 17" key="1">
    <citation type="submission" date="2019-05" db="EMBL/GenBank/DDBJ databases">
        <title>Draft Genome Sequences of Six Type Strains of the Genus Massilia.</title>
        <authorList>
            <person name="Miess H."/>
            <person name="Frediansyhah A."/>
            <person name="Gross H."/>
        </authorList>
    </citation>
    <scope>NUCLEOTIDE SEQUENCE [LARGE SCALE GENOMIC DNA]</scope>
    <source>
        <strain evidence="16 17">DSMZ 26121</strain>
    </source>
</reference>
<keyword evidence="8" id="KW-0735">Signal-anchor</keyword>
<organism evidence="15 18">
    <name type="scientific">Pseudoduganella umbonata</name>
    <dbReference type="NCBI Taxonomy" id="864828"/>
    <lineage>
        <taxon>Bacteria</taxon>
        <taxon>Pseudomonadati</taxon>
        <taxon>Pseudomonadota</taxon>
        <taxon>Betaproteobacteria</taxon>
        <taxon>Burkholderiales</taxon>
        <taxon>Oxalobacteraceae</taxon>
        <taxon>Telluria group</taxon>
        <taxon>Pseudoduganella</taxon>
    </lineage>
</organism>
<keyword evidence="11" id="KW-0472">Membrane</keyword>
<dbReference type="GO" id="GO:0015012">
    <property type="term" value="P:heparan sulfate proteoglycan biosynthetic process"/>
    <property type="evidence" value="ECO:0007669"/>
    <property type="project" value="TreeGrafter"/>
</dbReference>
<dbReference type="InterPro" id="IPR003406">
    <property type="entry name" value="Glyco_trans_14"/>
</dbReference>
<evidence type="ECO:0000256" key="7">
    <source>
        <dbReference type="ARBA" id="ARBA00022824"/>
    </source>
</evidence>
<dbReference type="EMBL" id="JACHXS010000008">
    <property type="protein sequence ID" value="MBB3223376.1"/>
    <property type="molecule type" value="Genomic_DNA"/>
</dbReference>
<dbReference type="EMBL" id="CP040017">
    <property type="protein sequence ID" value="QCP13720.1"/>
    <property type="molecule type" value="Genomic_DNA"/>
</dbReference>
<evidence type="ECO:0000256" key="2">
    <source>
        <dbReference type="ARBA" id="ARBA00004648"/>
    </source>
</evidence>
<keyword evidence="9" id="KW-1133">Transmembrane helix</keyword>
<evidence type="ECO:0000256" key="10">
    <source>
        <dbReference type="ARBA" id="ARBA00023034"/>
    </source>
</evidence>
<dbReference type="PANTHER" id="PTHR46025">
    <property type="entry name" value="XYLOSYLTRANSFERASE OXT"/>
    <property type="match status" value="1"/>
</dbReference>
<proteinExistence type="predicted"/>
<evidence type="ECO:0000256" key="1">
    <source>
        <dbReference type="ARBA" id="ARBA00004323"/>
    </source>
</evidence>
<keyword evidence="3" id="KW-0328">Glycosyltransferase</keyword>
<evidence type="ECO:0000256" key="5">
    <source>
        <dbReference type="ARBA" id="ARBA00022692"/>
    </source>
</evidence>
<dbReference type="GO" id="GO:0050650">
    <property type="term" value="P:chondroitin sulfate proteoglycan biosynthetic process"/>
    <property type="evidence" value="ECO:0007669"/>
    <property type="project" value="TreeGrafter"/>
</dbReference>
<evidence type="ECO:0000313" key="15">
    <source>
        <dbReference type="EMBL" id="MBB3223376.1"/>
    </source>
</evidence>
<keyword evidence="4" id="KW-0808">Transferase</keyword>
<dbReference type="Proteomes" id="UP000298763">
    <property type="component" value="Chromosome"/>
</dbReference>
<dbReference type="OrthoDB" id="7943907at2"/>
<protein>
    <recommendedName>
        <fullName evidence="14">Peptide O-xylosyltransferase</fullName>
    </recommendedName>
</protein>